<reference evidence="1 2" key="1">
    <citation type="submission" date="2021-06" db="EMBL/GenBank/DDBJ databases">
        <authorList>
            <person name="Palmer J.M."/>
        </authorList>
    </citation>
    <scope>NUCLEOTIDE SEQUENCE [LARGE SCALE GENOMIC DNA]</scope>
    <source>
        <strain evidence="2">if_2019</strain>
        <tissue evidence="1">Muscle</tissue>
    </source>
</reference>
<sequence>MVVAGSCFMAGFRFGGPEVLVKHLAQNLQVENCQKTEDEEELHLSAPQRTKGYIKINTFWSSSASAQTFDLRRAVHRRTGLDHFSKRVSKYCQGNICPDNRLLPK</sequence>
<gene>
    <name evidence="1" type="ORF">ILYODFUR_013617</name>
</gene>
<dbReference type="Proteomes" id="UP001482620">
    <property type="component" value="Unassembled WGS sequence"/>
</dbReference>
<dbReference type="EMBL" id="JAHRIQ010047455">
    <property type="protein sequence ID" value="MEQ2236513.1"/>
    <property type="molecule type" value="Genomic_DNA"/>
</dbReference>
<keyword evidence="2" id="KW-1185">Reference proteome</keyword>
<evidence type="ECO:0000313" key="2">
    <source>
        <dbReference type="Proteomes" id="UP001482620"/>
    </source>
</evidence>
<name>A0ABV0TY24_9TELE</name>
<accession>A0ABV0TY24</accession>
<protein>
    <submittedName>
        <fullName evidence="1">Uncharacterized protein</fullName>
    </submittedName>
</protein>
<comment type="caution">
    <text evidence="1">The sequence shown here is derived from an EMBL/GenBank/DDBJ whole genome shotgun (WGS) entry which is preliminary data.</text>
</comment>
<evidence type="ECO:0000313" key="1">
    <source>
        <dbReference type="EMBL" id="MEQ2236513.1"/>
    </source>
</evidence>
<organism evidence="1 2">
    <name type="scientific">Ilyodon furcidens</name>
    <name type="common">goldbreast splitfin</name>
    <dbReference type="NCBI Taxonomy" id="33524"/>
    <lineage>
        <taxon>Eukaryota</taxon>
        <taxon>Metazoa</taxon>
        <taxon>Chordata</taxon>
        <taxon>Craniata</taxon>
        <taxon>Vertebrata</taxon>
        <taxon>Euteleostomi</taxon>
        <taxon>Actinopterygii</taxon>
        <taxon>Neopterygii</taxon>
        <taxon>Teleostei</taxon>
        <taxon>Neoteleostei</taxon>
        <taxon>Acanthomorphata</taxon>
        <taxon>Ovalentaria</taxon>
        <taxon>Atherinomorphae</taxon>
        <taxon>Cyprinodontiformes</taxon>
        <taxon>Goodeidae</taxon>
        <taxon>Ilyodon</taxon>
    </lineage>
</organism>
<proteinExistence type="predicted"/>